<organism evidence="12 13">
    <name type="scientific">Carex littledalei</name>
    <dbReference type="NCBI Taxonomy" id="544730"/>
    <lineage>
        <taxon>Eukaryota</taxon>
        <taxon>Viridiplantae</taxon>
        <taxon>Streptophyta</taxon>
        <taxon>Embryophyta</taxon>
        <taxon>Tracheophyta</taxon>
        <taxon>Spermatophyta</taxon>
        <taxon>Magnoliopsida</taxon>
        <taxon>Liliopsida</taxon>
        <taxon>Poales</taxon>
        <taxon>Cyperaceae</taxon>
        <taxon>Cyperoideae</taxon>
        <taxon>Cariceae</taxon>
        <taxon>Carex</taxon>
        <taxon>Carex subgen. Euthyceras</taxon>
    </lineage>
</organism>
<proteinExistence type="inferred from homology"/>
<dbReference type="PANTHER" id="PTHR45878">
    <property type="entry name" value="ZINC FINGER PROTEIN WIP2"/>
    <property type="match status" value="1"/>
</dbReference>
<dbReference type="Pfam" id="PF22995">
    <property type="entry name" value="C2CH-3rd_BIRD-IDD"/>
    <property type="match status" value="1"/>
</dbReference>
<comment type="subcellular location">
    <subcellularLocation>
        <location evidence="1">Nucleus</location>
    </subcellularLocation>
</comment>
<evidence type="ECO:0000256" key="2">
    <source>
        <dbReference type="ARBA" id="ARBA00022723"/>
    </source>
</evidence>
<dbReference type="InterPro" id="IPR036236">
    <property type="entry name" value="Znf_C2H2_sf"/>
</dbReference>
<evidence type="ECO:0000256" key="10">
    <source>
        <dbReference type="PROSITE-ProRule" id="PRU00042"/>
    </source>
</evidence>
<evidence type="ECO:0000256" key="7">
    <source>
        <dbReference type="ARBA" id="ARBA00023163"/>
    </source>
</evidence>
<evidence type="ECO:0000256" key="5">
    <source>
        <dbReference type="ARBA" id="ARBA00022833"/>
    </source>
</evidence>
<dbReference type="GO" id="GO:0008270">
    <property type="term" value="F:zinc ion binding"/>
    <property type="evidence" value="ECO:0007669"/>
    <property type="project" value="UniProtKB-KW"/>
</dbReference>
<evidence type="ECO:0000256" key="3">
    <source>
        <dbReference type="ARBA" id="ARBA00022737"/>
    </source>
</evidence>
<evidence type="ECO:0000256" key="9">
    <source>
        <dbReference type="ARBA" id="ARBA00023452"/>
    </source>
</evidence>
<dbReference type="SUPFAM" id="SSF57667">
    <property type="entry name" value="beta-beta-alpha zinc fingers"/>
    <property type="match status" value="1"/>
</dbReference>
<evidence type="ECO:0000256" key="6">
    <source>
        <dbReference type="ARBA" id="ARBA00023015"/>
    </source>
</evidence>
<comment type="caution">
    <text evidence="12">The sequence shown here is derived from an EMBL/GenBank/DDBJ whole genome shotgun (WGS) entry which is preliminary data.</text>
</comment>
<sequence>MDEHYQYHLGFVSFQSEAETNQCLPLLSKLEETKQPIKKEEQERDERIRGCEVDLNIGLFCAFEEKTTDAGASASASSSSLKEEEKEVEIKLKIVKDFEQEEEGAFDEERGYWIPTVEQIMIGAVQFSCHVCNKTFNRYNNMQMHMWGHGREYRKGPNSLKGTRQTLAMLKFPCYCCTQGCKYNINHSRARPLKDFRTLQTHYKRKHGTKLFKCRKCAKPFAVKGDWRTHEKNCGKLWFCSCGSDFKHKRSLNDHVRSFGRDHSPCAPLQVGGGDKGVERRCIIRFDNKAAMVI</sequence>
<dbReference type="EMBL" id="SWLB01000012">
    <property type="protein sequence ID" value="KAF3332072.1"/>
    <property type="molecule type" value="Genomic_DNA"/>
</dbReference>
<keyword evidence="8" id="KW-0539">Nucleus</keyword>
<evidence type="ECO:0000256" key="4">
    <source>
        <dbReference type="ARBA" id="ARBA00022771"/>
    </source>
</evidence>
<keyword evidence="7" id="KW-0804">Transcription</keyword>
<dbReference type="GO" id="GO:0003700">
    <property type="term" value="F:DNA-binding transcription factor activity"/>
    <property type="evidence" value="ECO:0007669"/>
    <property type="project" value="InterPro"/>
</dbReference>
<evidence type="ECO:0000256" key="8">
    <source>
        <dbReference type="ARBA" id="ARBA00023242"/>
    </source>
</evidence>
<protein>
    <submittedName>
        <fullName evidence="12">Protein TRANSPARENT TESTA 1-like protein</fullName>
    </submittedName>
</protein>
<evidence type="ECO:0000259" key="11">
    <source>
        <dbReference type="PROSITE" id="PS50157"/>
    </source>
</evidence>
<keyword evidence="6" id="KW-0805">Transcription regulation</keyword>
<dbReference type="InterPro" id="IPR059161">
    <property type="entry name" value="Znf-C2H2_STOP1/2_3rd"/>
</dbReference>
<dbReference type="OrthoDB" id="6077919at2759"/>
<dbReference type="Gene3D" id="3.30.160.60">
    <property type="entry name" value="Classic Zinc Finger"/>
    <property type="match status" value="1"/>
</dbReference>
<keyword evidence="2" id="KW-0479">Metal-binding</keyword>
<dbReference type="AlphaFoldDB" id="A0A833R321"/>
<comment type="similarity">
    <text evidence="9">Belongs to the WIP C2H2-type zinc-finger protein family.</text>
</comment>
<evidence type="ECO:0000313" key="12">
    <source>
        <dbReference type="EMBL" id="KAF3332072.1"/>
    </source>
</evidence>
<keyword evidence="3" id="KW-0677">Repeat</keyword>
<feature type="domain" description="C2H2-type" evidence="11">
    <location>
        <begin position="127"/>
        <end position="154"/>
    </location>
</feature>
<dbReference type="Proteomes" id="UP000623129">
    <property type="component" value="Unassembled WGS sequence"/>
</dbReference>
<dbReference type="PROSITE" id="PS50157">
    <property type="entry name" value="ZINC_FINGER_C2H2_2"/>
    <property type="match status" value="1"/>
</dbReference>
<keyword evidence="5" id="KW-0862">Zinc</keyword>
<dbReference type="GO" id="GO:0005634">
    <property type="term" value="C:nucleus"/>
    <property type="evidence" value="ECO:0007669"/>
    <property type="project" value="UniProtKB-SubCell"/>
</dbReference>
<dbReference type="InterPro" id="IPR055187">
    <property type="entry name" value="C2CH-3rd_BIRD-IDD"/>
</dbReference>
<keyword evidence="13" id="KW-1185">Reference proteome</keyword>
<evidence type="ECO:0000256" key="1">
    <source>
        <dbReference type="ARBA" id="ARBA00004123"/>
    </source>
</evidence>
<accession>A0A833R321</accession>
<name>A0A833R321_9POAL</name>
<evidence type="ECO:0000313" key="13">
    <source>
        <dbReference type="Proteomes" id="UP000623129"/>
    </source>
</evidence>
<dbReference type="PROSITE" id="PS00028">
    <property type="entry name" value="ZINC_FINGER_C2H2_1"/>
    <property type="match status" value="1"/>
</dbReference>
<gene>
    <name evidence="12" type="ORF">FCM35_KLT03478</name>
</gene>
<dbReference type="Pfam" id="PF23115">
    <property type="entry name" value="zf-C2H2_STOP2_3rd"/>
    <property type="match status" value="1"/>
</dbReference>
<dbReference type="PANTHER" id="PTHR45878:SF4">
    <property type="entry name" value="OS01G0859100 PROTEIN"/>
    <property type="match status" value="1"/>
</dbReference>
<dbReference type="InterPro" id="IPR043584">
    <property type="entry name" value="WIP1/2/3/4/5/6"/>
</dbReference>
<dbReference type="InterPro" id="IPR013087">
    <property type="entry name" value="Znf_C2H2_type"/>
</dbReference>
<reference evidence="12" key="1">
    <citation type="submission" date="2020-01" db="EMBL/GenBank/DDBJ databases">
        <title>Genome sequence of Kobresia littledalei, the first chromosome-level genome in the family Cyperaceae.</title>
        <authorList>
            <person name="Qu G."/>
        </authorList>
    </citation>
    <scope>NUCLEOTIDE SEQUENCE</scope>
    <source>
        <strain evidence="12">C.B.Clarke</strain>
        <tissue evidence="12">Leaf</tissue>
    </source>
</reference>
<keyword evidence="4 10" id="KW-0863">Zinc-finger</keyword>
<dbReference type="SMART" id="SM00355">
    <property type="entry name" value="ZnF_C2H2"/>
    <property type="match status" value="3"/>
</dbReference>